<name>A0A126ZWB4_9MICC</name>
<comment type="subcellular location">
    <subcellularLocation>
        <location evidence="1">Cell membrane</location>
        <topology evidence="1">Multi-pass membrane protein</topology>
    </subcellularLocation>
</comment>
<dbReference type="PANTHER" id="PTHR46494:SF1">
    <property type="entry name" value="CORA FAMILY METAL ION TRANSPORTER (EUROFUNG)"/>
    <property type="match status" value="1"/>
</dbReference>
<feature type="transmembrane region" description="Helical" evidence="8">
    <location>
        <begin position="266"/>
        <end position="284"/>
    </location>
</feature>
<dbReference type="KEGG" id="satk:SA2016_0760"/>
<dbReference type="GO" id="GO:0015087">
    <property type="term" value="F:cobalt ion transmembrane transporter activity"/>
    <property type="evidence" value="ECO:0007669"/>
    <property type="project" value="TreeGrafter"/>
</dbReference>
<evidence type="ECO:0000256" key="6">
    <source>
        <dbReference type="ARBA" id="ARBA00022989"/>
    </source>
</evidence>
<dbReference type="SUPFAM" id="SSF143865">
    <property type="entry name" value="CorA soluble domain-like"/>
    <property type="match status" value="1"/>
</dbReference>
<dbReference type="PANTHER" id="PTHR46494">
    <property type="entry name" value="CORA FAMILY METAL ION TRANSPORTER (EUROFUNG)"/>
    <property type="match status" value="1"/>
</dbReference>
<feature type="transmembrane region" description="Helical" evidence="8">
    <location>
        <begin position="296"/>
        <end position="316"/>
    </location>
</feature>
<evidence type="ECO:0000256" key="4">
    <source>
        <dbReference type="ARBA" id="ARBA00022475"/>
    </source>
</evidence>
<accession>A0A126ZWB4</accession>
<dbReference type="PATRIC" id="fig|37927.3.peg.780"/>
<dbReference type="SUPFAM" id="SSF144083">
    <property type="entry name" value="Magnesium transport protein CorA, transmembrane region"/>
    <property type="match status" value="1"/>
</dbReference>
<dbReference type="AlphaFoldDB" id="A0A126ZWB4"/>
<dbReference type="GO" id="GO:0015095">
    <property type="term" value="F:magnesium ion transmembrane transporter activity"/>
    <property type="evidence" value="ECO:0007669"/>
    <property type="project" value="TreeGrafter"/>
</dbReference>
<dbReference type="GO" id="GO:0000287">
    <property type="term" value="F:magnesium ion binding"/>
    <property type="evidence" value="ECO:0007669"/>
    <property type="project" value="TreeGrafter"/>
</dbReference>
<dbReference type="InterPro" id="IPR002523">
    <property type="entry name" value="MgTranspt_CorA/ZnTranspt_ZntB"/>
</dbReference>
<dbReference type="Gene3D" id="1.20.58.340">
    <property type="entry name" value="Magnesium transport protein CorA, transmembrane region"/>
    <property type="match status" value="2"/>
</dbReference>
<keyword evidence="4" id="KW-1003">Cell membrane</keyword>
<keyword evidence="3" id="KW-0813">Transport</keyword>
<dbReference type="InterPro" id="IPR045861">
    <property type="entry name" value="CorA_cytoplasmic_dom"/>
</dbReference>
<reference evidence="9 10" key="1">
    <citation type="submission" date="2016-02" db="EMBL/GenBank/DDBJ databases">
        <title>Complete genome of Sinomonas atrocyanea KCTC 3377.</title>
        <authorList>
            <person name="Kim K.M."/>
        </authorList>
    </citation>
    <scope>NUCLEOTIDE SEQUENCE [LARGE SCALE GENOMIC DNA]</scope>
    <source>
        <strain evidence="9 10">KCTC 3377</strain>
    </source>
</reference>
<organism evidence="9 10">
    <name type="scientific">Sinomonas atrocyanea</name>
    <dbReference type="NCBI Taxonomy" id="37927"/>
    <lineage>
        <taxon>Bacteria</taxon>
        <taxon>Bacillati</taxon>
        <taxon>Actinomycetota</taxon>
        <taxon>Actinomycetes</taxon>
        <taxon>Micrococcales</taxon>
        <taxon>Micrococcaceae</taxon>
        <taxon>Sinomonas</taxon>
    </lineage>
</organism>
<evidence type="ECO:0000313" key="10">
    <source>
        <dbReference type="Proteomes" id="UP000070134"/>
    </source>
</evidence>
<keyword evidence="5 8" id="KW-0812">Transmembrane</keyword>
<dbReference type="Gene3D" id="3.30.460.20">
    <property type="entry name" value="CorA soluble domain-like"/>
    <property type="match status" value="1"/>
</dbReference>
<evidence type="ECO:0000256" key="3">
    <source>
        <dbReference type="ARBA" id="ARBA00022448"/>
    </source>
</evidence>
<dbReference type="RefSeq" id="WP_066495442.1">
    <property type="nucleotide sequence ID" value="NZ_BJMO01000012.1"/>
</dbReference>
<dbReference type="STRING" id="37927.SA2016_0760"/>
<protein>
    <submittedName>
        <fullName evidence="9">Magnesium transporter</fullName>
    </submittedName>
</protein>
<dbReference type="OrthoDB" id="9803416at2"/>
<keyword evidence="7 8" id="KW-0472">Membrane</keyword>
<evidence type="ECO:0000256" key="1">
    <source>
        <dbReference type="ARBA" id="ARBA00004651"/>
    </source>
</evidence>
<keyword evidence="6 8" id="KW-1133">Transmembrane helix</keyword>
<evidence type="ECO:0000256" key="8">
    <source>
        <dbReference type="SAM" id="Phobius"/>
    </source>
</evidence>
<dbReference type="Pfam" id="PF01544">
    <property type="entry name" value="CorA"/>
    <property type="match status" value="1"/>
</dbReference>
<dbReference type="GO" id="GO:0005886">
    <property type="term" value="C:plasma membrane"/>
    <property type="evidence" value="ECO:0007669"/>
    <property type="project" value="UniProtKB-SubCell"/>
</dbReference>
<proteinExistence type="inferred from homology"/>
<dbReference type="EMBL" id="CP014518">
    <property type="protein sequence ID" value="AMM31450.1"/>
    <property type="molecule type" value="Genomic_DNA"/>
</dbReference>
<dbReference type="Proteomes" id="UP000070134">
    <property type="component" value="Chromosome"/>
</dbReference>
<dbReference type="CDD" id="cd12822">
    <property type="entry name" value="TmCorA-like"/>
    <property type="match status" value="1"/>
</dbReference>
<dbReference type="InterPro" id="IPR045863">
    <property type="entry name" value="CorA_TM1_TM2"/>
</dbReference>
<keyword evidence="10" id="KW-1185">Reference proteome</keyword>
<evidence type="ECO:0000256" key="2">
    <source>
        <dbReference type="ARBA" id="ARBA00009765"/>
    </source>
</evidence>
<evidence type="ECO:0000256" key="7">
    <source>
        <dbReference type="ARBA" id="ARBA00023136"/>
    </source>
</evidence>
<evidence type="ECO:0000313" key="9">
    <source>
        <dbReference type="EMBL" id="AMM31450.1"/>
    </source>
</evidence>
<dbReference type="GO" id="GO:0050897">
    <property type="term" value="F:cobalt ion binding"/>
    <property type="evidence" value="ECO:0007669"/>
    <property type="project" value="TreeGrafter"/>
</dbReference>
<comment type="similarity">
    <text evidence="2">Belongs to the CorA metal ion transporter (MIT) (TC 1.A.35) family.</text>
</comment>
<gene>
    <name evidence="9" type="ORF">SA2016_0760</name>
</gene>
<evidence type="ECO:0000256" key="5">
    <source>
        <dbReference type="ARBA" id="ARBA00022692"/>
    </source>
</evidence>
<sequence length="322" mass="36573">MVRTRLYRDGKVEREDLALEEIKGLLAEEGATVWIDYESPSDEDLSAMETILGLHRLAVEDALHDHQRPKLDRYRTHLFLAAYEATLEPGDGGLAVNEVKAFITRRALVTVHGPGFSADRLTERWDRETDVADHGVAFLLWGLIDLLVDGHFDVVQDLDERIEDLEDALFDDHSSDHDLQRRSFELRKALVRLRRVVLPMREVLNTVLRRDLDIADPAMQPFFQDVYDHVLRASDWTESLRDMVSSILETHVSIQGNRMNLVMKKLTSWAAIIAVPTAVTGFFGQNVPFLGFQSTLGLVLSLSLIVGGGVGLYVLFRRKEWI</sequence>